<feature type="compositionally biased region" description="Polar residues" evidence="1">
    <location>
        <begin position="43"/>
        <end position="58"/>
    </location>
</feature>
<name>A0A9D4VDB4_ADICA</name>
<evidence type="ECO:0000256" key="1">
    <source>
        <dbReference type="SAM" id="MobiDB-lite"/>
    </source>
</evidence>
<sequence length="106" mass="11972">MPMRTPTSTATPTCAASRDPARRPEIASPFLRMALNLRKTRCRSQAQRKSQFSCSKSNKAGPENKMKVQPVKDIRNIIKFEMLLGNHLKLADTSHVFGFLEQGRLE</sequence>
<proteinExistence type="predicted"/>
<reference evidence="2" key="1">
    <citation type="submission" date="2021-01" db="EMBL/GenBank/DDBJ databases">
        <title>Adiantum capillus-veneris genome.</title>
        <authorList>
            <person name="Fang Y."/>
            <person name="Liao Q."/>
        </authorList>
    </citation>
    <scope>NUCLEOTIDE SEQUENCE</scope>
    <source>
        <strain evidence="2">H3</strain>
        <tissue evidence="2">Leaf</tissue>
    </source>
</reference>
<feature type="region of interest" description="Disordered" evidence="1">
    <location>
        <begin position="42"/>
        <end position="68"/>
    </location>
</feature>
<dbReference type="AlphaFoldDB" id="A0A9D4VDB4"/>
<feature type="compositionally biased region" description="Low complexity" evidence="1">
    <location>
        <begin position="1"/>
        <end position="18"/>
    </location>
</feature>
<keyword evidence="3" id="KW-1185">Reference proteome</keyword>
<gene>
    <name evidence="2" type="ORF">GOP47_0000114</name>
</gene>
<feature type="region of interest" description="Disordered" evidence="1">
    <location>
        <begin position="1"/>
        <end position="21"/>
    </location>
</feature>
<evidence type="ECO:0000313" key="3">
    <source>
        <dbReference type="Proteomes" id="UP000886520"/>
    </source>
</evidence>
<evidence type="ECO:0000313" key="2">
    <source>
        <dbReference type="EMBL" id="KAI5083945.1"/>
    </source>
</evidence>
<comment type="caution">
    <text evidence="2">The sequence shown here is derived from an EMBL/GenBank/DDBJ whole genome shotgun (WGS) entry which is preliminary data.</text>
</comment>
<accession>A0A9D4VDB4</accession>
<dbReference type="Proteomes" id="UP000886520">
    <property type="component" value="Chromosome 1"/>
</dbReference>
<protein>
    <submittedName>
        <fullName evidence="2">Uncharacterized protein</fullName>
    </submittedName>
</protein>
<organism evidence="2 3">
    <name type="scientific">Adiantum capillus-veneris</name>
    <name type="common">Maidenhair fern</name>
    <dbReference type="NCBI Taxonomy" id="13818"/>
    <lineage>
        <taxon>Eukaryota</taxon>
        <taxon>Viridiplantae</taxon>
        <taxon>Streptophyta</taxon>
        <taxon>Embryophyta</taxon>
        <taxon>Tracheophyta</taxon>
        <taxon>Polypodiopsida</taxon>
        <taxon>Polypodiidae</taxon>
        <taxon>Polypodiales</taxon>
        <taxon>Pteridineae</taxon>
        <taxon>Pteridaceae</taxon>
        <taxon>Vittarioideae</taxon>
        <taxon>Adiantum</taxon>
    </lineage>
</organism>
<dbReference type="EMBL" id="JABFUD020000001">
    <property type="protein sequence ID" value="KAI5083945.1"/>
    <property type="molecule type" value="Genomic_DNA"/>
</dbReference>